<accession>A0A6G4A7Z3</accession>
<evidence type="ECO:0000313" key="1">
    <source>
        <dbReference type="EMBL" id="NEW68954.1"/>
    </source>
</evidence>
<reference evidence="1" key="1">
    <citation type="submission" date="2020-02" db="EMBL/GenBank/DDBJ databases">
        <title>A new Streptomyces sp. for controlling soil-borne diseases.</title>
        <authorList>
            <person name="Li X."/>
            <person name="Tian Y."/>
            <person name="Gao K."/>
        </authorList>
    </citation>
    <scope>NUCLEOTIDE SEQUENCE [LARGE SCALE GENOMIC DNA]</scope>
    <source>
        <strain evidence="1">0250</strain>
    </source>
</reference>
<protein>
    <recommendedName>
        <fullName evidence="3">Thioesterase domain-containing protein</fullName>
    </recommendedName>
</protein>
<sequence>MALLHHTRREWPPLRARLSVFGGLVDPMVGLGTLHEWGACTTADVRAHRFPGGHHYLRTQVAEVVGRLTGDLLAAYRSPASG</sequence>
<dbReference type="EMBL" id="JAAIKT010000001">
    <property type="protein sequence ID" value="NEW68954.1"/>
    <property type="molecule type" value="Genomic_DNA"/>
</dbReference>
<dbReference type="Proteomes" id="UP000476310">
    <property type="component" value="Unassembled WGS sequence"/>
</dbReference>
<gene>
    <name evidence="1" type="ORF">G4H13_00620</name>
</gene>
<dbReference type="Gene3D" id="3.40.50.1820">
    <property type="entry name" value="alpha/beta hydrolase"/>
    <property type="match status" value="1"/>
</dbReference>
<evidence type="ECO:0000313" key="2">
    <source>
        <dbReference type="Proteomes" id="UP000476310"/>
    </source>
</evidence>
<dbReference type="SUPFAM" id="SSF53474">
    <property type="entry name" value="alpha/beta-Hydrolases"/>
    <property type="match status" value="1"/>
</dbReference>
<evidence type="ECO:0008006" key="3">
    <source>
        <dbReference type="Google" id="ProtNLM"/>
    </source>
</evidence>
<proteinExistence type="predicted"/>
<dbReference type="AlphaFoldDB" id="A0A6G4A7Z3"/>
<comment type="caution">
    <text evidence="1">The sequence shown here is derived from an EMBL/GenBank/DDBJ whole genome shotgun (WGS) entry which is preliminary data.</text>
</comment>
<name>A0A6G4A7Z3_9ACTN</name>
<dbReference type="InterPro" id="IPR029058">
    <property type="entry name" value="AB_hydrolase_fold"/>
</dbReference>
<organism evidence="1 2">
    <name type="scientific">Streptomyces rhizosphaericus</name>
    <dbReference type="NCBI Taxonomy" id="114699"/>
    <lineage>
        <taxon>Bacteria</taxon>
        <taxon>Bacillati</taxon>
        <taxon>Actinomycetota</taxon>
        <taxon>Actinomycetes</taxon>
        <taxon>Kitasatosporales</taxon>
        <taxon>Streptomycetaceae</taxon>
        <taxon>Streptomyces</taxon>
        <taxon>Streptomyces violaceusniger group</taxon>
    </lineage>
</organism>
<keyword evidence="2" id="KW-1185">Reference proteome</keyword>
<dbReference type="RefSeq" id="WP_164422607.1">
    <property type="nucleotide sequence ID" value="NZ_JAAIKT010000001.1"/>
</dbReference>